<dbReference type="OrthoDB" id="3360904at2759"/>
<dbReference type="InParanoid" id="A0A7M7M9K0"/>
<evidence type="ECO:0000313" key="5">
    <source>
        <dbReference type="Proteomes" id="UP000594260"/>
    </source>
</evidence>
<dbReference type="EnsemblMetazoa" id="XM_022790225">
    <property type="protein sequence ID" value="XP_022645960"/>
    <property type="gene ID" value="LOC111243905"/>
</dbReference>
<evidence type="ECO:0000256" key="1">
    <source>
        <dbReference type="SAM" id="MobiDB-lite"/>
    </source>
</evidence>
<dbReference type="RefSeq" id="XP_022645961.1">
    <property type="nucleotide sequence ID" value="XM_022790226.1"/>
</dbReference>
<dbReference type="AlphaFoldDB" id="A0A7M7M9K0"/>
<feature type="compositionally biased region" description="Acidic residues" evidence="1">
    <location>
        <begin position="507"/>
        <end position="522"/>
    </location>
</feature>
<dbReference type="RefSeq" id="XP_022645955.1">
    <property type="nucleotide sequence ID" value="XM_022790220.1"/>
</dbReference>
<feature type="signal peptide" evidence="2">
    <location>
        <begin position="1"/>
        <end position="26"/>
    </location>
</feature>
<dbReference type="Pfam" id="PF01607">
    <property type="entry name" value="CBM_14"/>
    <property type="match status" value="1"/>
</dbReference>
<feature type="compositionally biased region" description="Low complexity" evidence="1">
    <location>
        <begin position="105"/>
        <end position="121"/>
    </location>
</feature>
<dbReference type="InterPro" id="IPR002557">
    <property type="entry name" value="Chitin-bd_dom"/>
</dbReference>
<keyword evidence="5" id="KW-1185">Reference proteome</keyword>
<dbReference type="Proteomes" id="UP000594260">
    <property type="component" value="Unplaced"/>
</dbReference>
<sequence>MCASVRLTRSLSAGCLAIFIAHLISTSIVQTVPGVVANRHLSKRISSAESQEHPYNGIRQNEAVYYPEDMPGGRRLRRQADGRLQARPGYKLIRVKAPHNRRRSTTTTTTTPPPEDYYYYEVPEDEVPEITTTTRRPVQRQQQQQQQQQQIDQRNRQRQREPSPYQRQSHGQHIAQQQVASQAYNRYSTNNNQYPQQAQSYHQIYNTYYQSQRVRQEPQRLRQPQRVRRPPQDYYEYNDLPSAEEESNHYAYNYATFKPRHVRPQHRERDHDRDYRDRDHQRDRDYPFDRDRSRERYDGDDDDEERQQRPRKKYVTTSTTTTTTTTTTTSTEPPKPTTTLSPGYKERSDGRVIDYLADPNFPRELTGADLTDYPFYISVPDDIRFDCDKHGDGFFASIEHHCQLFHYCFGGYRYSFLCPNYTVYDQTTFTCRFVNTVQCDKSKAYYKRNDALFKDTTTTTTTTTTIHTPTVAEDTIAKEAVKALKRPKPAKSTNSKSKTTTTTEAPIEYEDEYYDEEYEDEQTATATTTPAPSAKAKPKTPSTTPSTTTTTTTTTTSKPPPLLAGRKARLSSRAKLLGNRS</sequence>
<evidence type="ECO:0000256" key="2">
    <source>
        <dbReference type="SAM" id="SignalP"/>
    </source>
</evidence>
<dbReference type="EnsemblMetazoa" id="XM_022790223">
    <property type="protein sequence ID" value="XP_022645958"/>
    <property type="gene ID" value="LOC111243905"/>
</dbReference>
<dbReference type="RefSeq" id="XP_022645957.1">
    <property type="nucleotide sequence ID" value="XM_022790222.1"/>
</dbReference>
<dbReference type="KEGG" id="vde:111243905"/>
<dbReference type="OMA" id="QNKERPY"/>
<dbReference type="PANTHER" id="PTHR22933">
    <property type="entry name" value="FI18007P1-RELATED"/>
    <property type="match status" value="1"/>
</dbReference>
<dbReference type="RefSeq" id="XP_022645959.1">
    <property type="nucleotide sequence ID" value="XM_022790224.1"/>
</dbReference>
<feature type="chain" id="PRO_5033597174" description="Chitin-binding type-2 domain-containing protein" evidence="2">
    <location>
        <begin position="27"/>
        <end position="581"/>
    </location>
</feature>
<dbReference type="InterPro" id="IPR052976">
    <property type="entry name" value="Scoloptoxin-like"/>
</dbReference>
<feature type="compositionally biased region" description="Low complexity" evidence="1">
    <location>
        <begin position="491"/>
        <end position="503"/>
    </location>
</feature>
<keyword evidence="2" id="KW-0732">Signal</keyword>
<proteinExistence type="predicted"/>
<dbReference type="EnsemblMetazoa" id="XM_022790220">
    <property type="protein sequence ID" value="XP_022645955"/>
    <property type="gene ID" value="LOC111243905"/>
</dbReference>
<dbReference type="PROSITE" id="PS50940">
    <property type="entry name" value="CHIT_BIND_II"/>
    <property type="match status" value="1"/>
</dbReference>
<dbReference type="GO" id="GO:0005576">
    <property type="term" value="C:extracellular region"/>
    <property type="evidence" value="ECO:0007669"/>
    <property type="project" value="InterPro"/>
</dbReference>
<dbReference type="RefSeq" id="XP_022645958.1">
    <property type="nucleotide sequence ID" value="XM_022790223.1"/>
</dbReference>
<feature type="compositionally biased region" description="Low complexity" evidence="1">
    <location>
        <begin position="135"/>
        <end position="152"/>
    </location>
</feature>
<dbReference type="EnsemblMetazoa" id="XM_022790224">
    <property type="protein sequence ID" value="XP_022645959"/>
    <property type="gene ID" value="LOC111243905"/>
</dbReference>
<feature type="region of interest" description="Disordered" evidence="1">
    <location>
        <begin position="80"/>
        <end position="178"/>
    </location>
</feature>
<dbReference type="SMART" id="SM00494">
    <property type="entry name" value="ChtBD2"/>
    <property type="match status" value="1"/>
</dbReference>
<dbReference type="EnsemblMetazoa" id="XM_022790222">
    <property type="protein sequence ID" value="XP_022645957"/>
    <property type="gene ID" value="LOC111243905"/>
</dbReference>
<dbReference type="EnsemblMetazoa" id="XM_022790219">
    <property type="protein sequence ID" value="XP_022645954"/>
    <property type="gene ID" value="LOC111243905"/>
</dbReference>
<dbReference type="RefSeq" id="XP_022645960.1">
    <property type="nucleotide sequence ID" value="XM_022790225.1"/>
</dbReference>
<feature type="compositionally biased region" description="Polar residues" evidence="1">
    <location>
        <begin position="165"/>
        <end position="178"/>
    </location>
</feature>
<feature type="compositionally biased region" description="Basic and acidic residues" evidence="1">
    <location>
        <begin position="265"/>
        <end position="297"/>
    </location>
</feature>
<protein>
    <recommendedName>
        <fullName evidence="3">Chitin-binding type-2 domain-containing protein</fullName>
    </recommendedName>
</protein>
<feature type="compositionally biased region" description="Low complexity" evidence="1">
    <location>
        <begin position="316"/>
        <end position="342"/>
    </location>
</feature>
<evidence type="ECO:0000313" key="4">
    <source>
        <dbReference type="EnsemblMetazoa" id="XP_022645955"/>
    </source>
</evidence>
<dbReference type="EnsemblMetazoa" id="XM_022790226">
    <property type="protein sequence ID" value="XP_022645961"/>
    <property type="gene ID" value="LOC111243905"/>
</dbReference>
<dbReference type="Gene3D" id="2.170.140.10">
    <property type="entry name" value="Chitin binding domain"/>
    <property type="match status" value="1"/>
</dbReference>
<evidence type="ECO:0000259" key="3">
    <source>
        <dbReference type="PROSITE" id="PS50940"/>
    </source>
</evidence>
<name>A0A7M7M9K0_VARDE</name>
<dbReference type="RefSeq" id="XP_022645954.1">
    <property type="nucleotide sequence ID" value="XM_022790219.1"/>
</dbReference>
<dbReference type="InterPro" id="IPR036508">
    <property type="entry name" value="Chitin-bd_dom_sf"/>
</dbReference>
<reference evidence="4" key="1">
    <citation type="submission" date="2021-01" db="UniProtKB">
        <authorList>
            <consortium name="EnsemblMetazoa"/>
        </authorList>
    </citation>
    <scope>IDENTIFICATION</scope>
</reference>
<feature type="compositionally biased region" description="Low complexity" evidence="1">
    <location>
        <begin position="523"/>
        <end position="557"/>
    </location>
</feature>
<feature type="region of interest" description="Disordered" evidence="1">
    <location>
        <begin position="212"/>
        <end position="346"/>
    </location>
</feature>
<dbReference type="SUPFAM" id="SSF57625">
    <property type="entry name" value="Invertebrate chitin-binding proteins"/>
    <property type="match status" value="1"/>
</dbReference>
<dbReference type="PANTHER" id="PTHR22933:SF42">
    <property type="entry name" value="FI18455P1-RELATED"/>
    <property type="match status" value="1"/>
</dbReference>
<accession>A0A7M7M9K0</accession>
<dbReference type="GeneID" id="111243905"/>
<dbReference type="GO" id="GO:0008061">
    <property type="term" value="F:chitin binding"/>
    <property type="evidence" value="ECO:0007669"/>
    <property type="project" value="InterPro"/>
</dbReference>
<feature type="domain" description="Chitin-binding type-2" evidence="3">
    <location>
        <begin position="384"/>
        <end position="441"/>
    </location>
</feature>
<feature type="compositionally biased region" description="Basic residues" evidence="1">
    <location>
        <begin position="93"/>
        <end position="104"/>
    </location>
</feature>
<organism evidence="4 5">
    <name type="scientific">Varroa destructor</name>
    <name type="common">Honeybee mite</name>
    <dbReference type="NCBI Taxonomy" id="109461"/>
    <lineage>
        <taxon>Eukaryota</taxon>
        <taxon>Metazoa</taxon>
        <taxon>Ecdysozoa</taxon>
        <taxon>Arthropoda</taxon>
        <taxon>Chelicerata</taxon>
        <taxon>Arachnida</taxon>
        <taxon>Acari</taxon>
        <taxon>Parasitiformes</taxon>
        <taxon>Mesostigmata</taxon>
        <taxon>Gamasina</taxon>
        <taxon>Dermanyssoidea</taxon>
        <taxon>Varroidae</taxon>
        <taxon>Varroa</taxon>
    </lineage>
</organism>
<feature type="region of interest" description="Disordered" evidence="1">
    <location>
        <begin position="482"/>
        <end position="581"/>
    </location>
</feature>